<keyword evidence="1" id="KW-0677">Repeat</keyword>
<keyword evidence="10" id="KW-1185">Reference proteome</keyword>
<evidence type="ECO:0000256" key="2">
    <source>
        <dbReference type="ARBA" id="ARBA00022741"/>
    </source>
</evidence>
<sequence length="632" mass="72510">LVAGALLSASLQVLFERLASEEIPQLFQGKKAILELLDELNIMLLSANMLLNDAEEKQLGNKEVRKWLFKLQDVIYEADDLVDRIDYEALRSKLEGESSSGTSKVLMKFIPTFMFTAFDNSVKQDATEILRKLKILIDQKDVLALRESYQIKPSQRPPAPLVEDSGVFGREADKDVIVDLLLSNDVSGNKISVIPIVGMGGIGKTTLAQLVYDDDRVQKHFQLKAWVTVSDEFDIFRITKTIFQGICSEKIDFENLFELQRKLKEAVRGKKFLFVHDDVWNENYHLWDALKSSFESGADGSKIVVTTRNENVASIMTTGQNRYLTNLSQEDCWKLFVKHAFGSNVDLHAYQDLLVIGREIVNKCKGLPLAIKSLGGLLRFERNVKKWEDILNSDVWDELYQKEGIILPALWLSYRHLPTHLKRCFAYCSIFPKDYLLKKEKLVLLWMAEGLLKSDRKSKGIEELGEEYFNELLSRSLFQQYSSKWERESTFLMHDLLHDLAMFVSGEVFFRLDLSNDLHSLSSNTRHLSFRKGTYDLNKLKVLSKAKCLRTFIALPLHILRHPEYSNYLVPYDLLLSTGSCLRVLSLSESSIKELPDSISNLKHLRYLDLSCTEITELPDSICTLYNLQTLF</sequence>
<dbReference type="Pfam" id="PF23598">
    <property type="entry name" value="LRR_14"/>
    <property type="match status" value="1"/>
</dbReference>
<evidence type="ECO:0000259" key="6">
    <source>
        <dbReference type="Pfam" id="PF18052"/>
    </source>
</evidence>
<dbReference type="GO" id="GO:0005524">
    <property type="term" value="F:ATP binding"/>
    <property type="evidence" value="ECO:0007669"/>
    <property type="project" value="UniProtKB-KW"/>
</dbReference>
<dbReference type="Pfam" id="PF00931">
    <property type="entry name" value="NB-ARC"/>
    <property type="match status" value="1"/>
</dbReference>
<keyword evidence="4" id="KW-0067">ATP-binding</keyword>
<evidence type="ECO:0000259" key="8">
    <source>
        <dbReference type="Pfam" id="PF23598"/>
    </source>
</evidence>
<name>A0A2P5BLP4_TREOI</name>
<organism evidence="9 10">
    <name type="scientific">Trema orientale</name>
    <name type="common">Charcoal tree</name>
    <name type="synonym">Celtis orientalis</name>
    <dbReference type="NCBI Taxonomy" id="63057"/>
    <lineage>
        <taxon>Eukaryota</taxon>
        <taxon>Viridiplantae</taxon>
        <taxon>Streptophyta</taxon>
        <taxon>Embryophyta</taxon>
        <taxon>Tracheophyta</taxon>
        <taxon>Spermatophyta</taxon>
        <taxon>Magnoliopsida</taxon>
        <taxon>eudicotyledons</taxon>
        <taxon>Gunneridae</taxon>
        <taxon>Pentapetalae</taxon>
        <taxon>rosids</taxon>
        <taxon>fabids</taxon>
        <taxon>Rosales</taxon>
        <taxon>Cannabaceae</taxon>
        <taxon>Trema</taxon>
    </lineage>
</organism>
<dbReference type="GO" id="GO:0051707">
    <property type="term" value="P:response to other organism"/>
    <property type="evidence" value="ECO:0007669"/>
    <property type="project" value="UniProtKB-ARBA"/>
</dbReference>
<dbReference type="Gene3D" id="1.10.10.10">
    <property type="entry name" value="Winged helix-like DNA-binding domain superfamily/Winged helix DNA-binding domain"/>
    <property type="match status" value="1"/>
</dbReference>
<evidence type="ECO:0000259" key="5">
    <source>
        <dbReference type="Pfam" id="PF00931"/>
    </source>
</evidence>
<dbReference type="Gene3D" id="3.80.10.10">
    <property type="entry name" value="Ribonuclease Inhibitor"/>
    <property type="match status" value="1"/>
</dbReference>
<dbReference type="InterPro" id="IPR055414">
    <property type="entry name" value="LRR_R13L4/SHOC2-like"/>
</dbReference>
<gene>
    <name evidence="9" type="ORF">TorRG33x02_316560</name>
</gene>
<dbReference type="InterPro" id="IPR042197">
    <property type="entry name" value="Apaf_helical"/>
</dbReference>
<dbReference type="PANTHER" id="PTHR36766:SF40">
    <property type="entry name" value="DISEASE RESISTANCE PROTEIN RGA3"/>
    <property type="match status" value="1"/>
</dbReference>
<dbReference type="AlphaFoldDB" id="A0A2P5BLP4"/>
<keyword evidence="3" id="KW-0611">Plant defense</keyword>
<dbReference type="FunFam" id="3.40.50.300:FF:001091">
    <property type="entry name" value="Probable disease resistance protein At1g61300"/>
    <property type="match status" value="1"/>
</dbReference>
<reference evidence="10" key="1">
    <citation type="submission" date="2016-06" db="EMBL/GenBank/DDBJ databases">
        <title>Parallel loss of symbiosis genes in relatives of nitrogen-fixing non-legume Parasponia.</title>
        <authorList>
            <person name="Van Velzen R."/>
            <person name="Holmer R."/>
            <person name="Bu F."/>
            <person name="Rutten L."/>
            <person name="Van Zeijl A."/>
            <person name="Liu W."/>
            <person name="Santuari L."/>
            <person name="Cao Q."/>
            <person name="Sharma T."/>
            <person name="Shen D."/>
            <person name="Roswanjaya Y."/>
            <person name="Wardhani T."/>
            <person name="Kalhor M.S."/>
            <person name="Jansen J."/>
            <person name="Van den Hoogen J."/>
            <person name="Gungor B."/>
            <person name="Hartog M."/>
            <person name="Hontelez J."/>
            <person name="Verver J."/>
            <person name="Yang W.-C."/>
            <person name="Schijlen E."/>
            <person name="Repin R."/>
            <person name="Schilthuizen M."/>
            <person name="Schranz E."/>
            <person name="Heidstra R."/>
            <person name="Miyata K."/>
            <person name="Fedorova E."/>
            <person name="Kohlen W."/>
            <person name="Bisseling T."/>
            <person name="Smit S."/>
            <person name="Geurts R."/>
        </authorList>
    </citation>
    <scope>NUCLEOTIDE SEQUENCE [LARGE SCALE GENOMIC DNA]</scope>
    <source>
        <strain evidence="10">cv. RG33-2</strain>
    </source>
</reference>
<evidence type="ECO:0000256" key="4">
    <source>
        <dbReference type="ARBA" id="ARBA00022840"/>
    </source>
</evidence>
<dbReference type="OrthoDB" id="1165346at2759"/>
<keyword evidence="2" id="KW-0547">Nucleotide-binding</keyword>
<dbReference type="InParanoid" id="A0A2P5BLP4"/>
<feature type="non-terminal residue" evidence="9">
    <location>
        <position position="1"/>
    </location>
</feature>
<dbReference type="SUPFAM" id="SSF52540">
    <property type="entry name" value="P-loop containing nucleoside triphosphate hydrolases"/>
    <property type="match status" value="1"/>
</dbReference>
<dbReference type="PANTHER" id="PTHR36766">
    <property type="entry name" value="PLANT BROAD-SPECTRUM MILDEW RESISTANCE PROTEIN RPW8"/>
    <property type="match status" value="1"/>
</dbReference>
<dbReference type="InterPro" id="IPR001611">
    <property type="entry name" value="Leu-rich_rpt"/>
</dbReference>
<dbReference type="Gene3D" id="1.10.8.430">
    <property type="entry name" value="Helical domain of apoptotic protease-activating factors"/>
    <property type="match status" value="1"/>
</dbReference>
<proteinExistence type="predicted"/>
<feature type="domain" description="NB-ARC" evidence="5">
    <location>
        <begin position="172"/>
        <end position="344"/>
    </location>
</feature>
<feature type="domain" description="Disease resistance N-terminal" evidence="6">
    <location>
        <begin position="7"/>
        <end position="98"/>
    </location>
</feature>
<dbReference type="PRINTS" id="PR00364">
    <property type="entry name" value="DISEASERSIST"/>
</dbReference>
<feature type="domain" description="Disease resistance R13L4/SHOC-2-like LRR" evidence="8">
    <location>
        <begin position="582"/>
        <end position="631"/>
    </location>
</feature>
<dbReference type="InterPro" id="IPR041118">
    <property type="entry name" value="Rx_N"/>
</dbReference>
<evidence type="ECO:0000313" key="10">
    <source>
        <dbReference type="Proteomes" id="UP000237000"/>
    </source>
</evidence>
<dbReference type="Pfam" id="PF23559">
    <property type="entry name" value="WHD_DRP"/>
    <property type="match status" value="1"/>
</dbReference>
<dbReference type="EMBL" id="JXTC01000496">
    <property type="protein sequence ID" value="PON49722.1"/>
    <property type="molecule type" value="Genomic_DNA"/>
</dbReference>
<dbReference type="InterPro" id="IPR027417">
    <property type="entry name" value="P-loop_NTPase"/>
</dbReference>
<dbReference type="InterPro" id="IPR058922">
    <property type="entry name" value="WHD_DRP"/>
</dbReference>
<dbReference type="Gene3D" id="3.40.50.300">
    <property type="entry name" value="P-loop containing nucleotide triphosphate hydrolases"/>
    <property type="match status" value="1"/>
</dbReference>
<dbReference type="InterPro" id="IPR002182">
    <property type="entry name" value="NB-ARC"/>
</dbReference>
<evidence type="ECO:0000256" key="3">
    <source>
        <dbReference type="ARBA" id="ARBA00022821"/>
    </source>
</evidence>
<feature type="domain" description="Disease resistance protein winged helix" evidence="7">
    <location>
        <begin position="430"/>
        <end position="501"/>
    </location>
</feature>
<evidence type="ECO:0000313" key="9">
    <source>
        <dbReference type="EMBL" id="PON49722.1"/>
    </source>
</evidence>
<protein>
    <submittedName>
        <fullName evidence="9">NB-ARC domain containing protein</fullName>
    </submittedName>
</protein>
<evidence type="ECO:0000259" key="7">
    <source>
        <dbReference type="Pfam" id="PF23559"/>
    </source>
</evidence>
<dbReference type="InterPro" id="IPR032675">
    <property type="entry name" value="LRR_dom_sf"/>
</dbReference>
<dbReference type="PROSITE" id="PS51450">
    <property type="entry name" value="LRR"/>
    <property type="match status" value="1"/>
</dbReference>
<dbReference type="InterPro" id="IPR036388">
    <property type="entry name" value="WH-like_DNA-bd_sf"/>
</dbReference>
<comment type="caution">
    <text evidence="9">The sequence shown here is derived from an EMBL/GenBank/DDBJ whole genome shotgun (WGS) entry which is preliminary data.</text>
</comment>
<dbReference type="Pfam" id="PF18052">
    <property type="entry name" value="Rx_N"/>
    <property type="match status" value="1"/>
</dbReference>
<dbReference type="FunFam" id="1.10.10.10:FF:000322">
    <property type="entry name" value="Probable disease resistance protein At1g63360"/>
    <property type="match status" value="1"/>
</dbReference>
<evidence type="ECO:0000256" key="1">
    <source>
        <dbReference type="ARBA" id="ARBA00022737"/>
    </source>
</evidence>
<dbReference type="GO" id="GO:0043531">
    <property type="term" value="F:ADP binding"/>
    <property type="evidence" value="ECO:0007669"/>
    <property type="project" value="InterPro"/>
</dbReference>
<dbReference type="GO" id="GO:0006952">
    <property type="term" value="P:defense response"/>
    <property type="evidence" value="ECO:0007669"/>
    <property type="project" value="UniProtKB-KW"/>
</dbReference>
<accession>A0A2P5BLP4</accession>
<dbReference type="Proteomes" id="UP000237000">
    <property type="component" value="Unassembled WGS sequence"/>
</dbReference>
<dbReference type="SUPFAM" id="SSF52058">
    <property type="entry name" value="L domain-like"/>
    <property type="match status" value="1"/>
</dbReference>
<dbReference type="Gene3D" id="1.20.5.4130">
    <property type="match status" value="1"/>
</dbReference>